<protein>
    <submittedName>
        <fullName evidence="2">cDNA FLJ61757</fullName>
    </submittedName>
</protein>
<organism evidence="2">
    <name type="scientific">Homo sapiens</name>
    <name type="common">Human</name>
    <dbReference type="NCBI Taxonomy" id="9606"/>
    <lineage>
        <taxon>Eukaryota</taxon>
        <taxon>Metazoa</taxon>
        <taxon>Chordata</taxon>
        <taxon>Craniata</taxon>
        <taxon>Vertebrata</taxon>
        <taxon>Euteleostomi</taxon>
        <taxon>Mammalia</taxon>
        <taxon>Eutheria</taxon>
        <taxon>Euarchontoglires</taxon>
        <taxon>Primates</taxon>
        <taxon>Haplorrhini</taxon>
        <taxon>Catarrhini</taxon>
        <taxon>Hominidae</taxon>
        <taxon>Homo</taxon>
    </lineage>
</organism>
<reference evidence="2" key="1">
    <citation type="submission" date="2007-10" db="EMBL/GenBank/DDBJ databases">
        <title>NEDO human cDNA sequencing project focused on splicing variants.</title>
        <authorList>
            <person name="Wakamatsu A."/>
            <person name="Yamamoto J."/>
            <person name="Kimura K."/>
            <person name="Ishii S."/>
            <person name="Watanabe K."/>
            <person name="Sugiyama A."/>
            <person name="Murakawa K."/>
            <person name="Kaida T."/>
            <person name="Tsuchiya K."/>
            <person name="Fukuzumi Y."/>
            <person name="Kumagai A."/>
            <person name="Oishi Y."/>
            <person name="Yamamoto S."/>
            <person name="Ono Y."/>
            <person name="Komori Y."/>
            <person name="Yamazaki M."/>
            <person name="Kisu Y."/>
            <person name="Nishikawa T."/>
            <person name="Sugano S."/>
            <person name="Nomura N."/>
            <person name="Isogai T."/>
        </authorList>
    </citation>
    <scope>NUCLEOTIDE SEQUENCE</scope>
    <source>
        <tissue evidence="2">Brain</tissue>
    </source>
</reference>
<dbReference type="EMBL" id="AK299543">
    <property type="protein sequence ID" value="BAH13062.1"/>
    <property type="molecule type" value="mRNA"/>
</dbReference>
<sequence>MCLPCADGKGRHFSAARDHIPQGSSQNQALQWTNWSSHWRALEGKWNTYQMLYKENICLHRVPHSLIPTPNIKCCIKKHQFTHRAPHNLIPTPNIKCYTKKHQFTHRVPHSLIPMPVTSLHSPKGSRALDQQLASSEARGGC</sequence>
<evidence type="ECO:0000313" key="2">
    <source>
        <dbReference type="EMBL" id="BAH13062.1"/>
    </source>
</evidence>
<evidence type="ECO:0000256" key="1">
    <source>
        <dbReference type="SAM" id="MobiDB-lite"/>
    </source>
</evidence>
<accession>B7Z5X6</accession>
<proteinExistence type="evidence at transcript level"/>
<dbReference type="AlphaFoldDB" id="B7Z5X6"/>
<name>B7Z5X6_HUMAN</name>
<feature type="region of interest" description="Disordered" evidence="1">
    <location>
        <begin position="117"/>
        <end position="142"/>
    </location>
</feature>